<dbReference type="STRING" id="94237.ENSMMOP00000018081"/>
<sequence length="249" mass="28446">MERRKPWHPFRHPAYITNCSFSKCFTVINSSHAEEIMKHLVVIEGGSITLPDAVVEKGFLNFGNNVIAMVSEEKLETYEEMDTGTVLWNKTTGLFTITRLQKINSGIYHINSKKGRLFAVSYNVTVYGKLQFYLQCDVHSQHSQSPHDENCTLACFVKKTEETTLLWFKNEEIVNQSSSGISLLVKVLEQDFGSSYRCVVSNPADEQSIVVDGKIFCSEQNSTDSRKFQCEFSRFKGYCHWPMLFGVFC</sequence>
<name>A0A3Q3WK52_MOLML</name>
<dbReference type="PANTHER" id="PTHR21063:SF4">
    <property type="entry name" value="CD48 ANTIGEN-RELATED"/>
    <property type="match status" value="1"/>
</dbReference>
<reference evidence="2" key="1">
    <citation type="submission" date="2025-08" db="UniProtKB">
        <authorList>
            <consortium name="Ensembl"/>
        </authorList>
    </citation>
    <scope>IDENTIFICATION</scope>
</reference>
<evidence type="ECO:0000313" key="2">
    <source>
        <dbReference type="Ensembl" id="ENSMMOP00000018081.1"/>
    </source>
</evidence>
<evidence type="ECO:0000259" key="1">
    <source>
        <dbReference type="PROSITE" id="PS50835"/>
    </source>
</evidence>
<dbReference type="AlphaFoldDB" id="A0A3Q3WK52"/>
<accession>A0A3Q3WK52</accession>
<dbReference type="Proteomes" id="UP000261620">
    <property type="component" value="Unplaced"/>
</dbReference>
<dbReference type="SUPFAM" id="SSF48726">
    <property type="entry name" value="Immunoglobulin"/>
    <property type="match status" value="1"/>
</dbReference>
<dbReference type="InterPro" id="IPR036179">
    <property type="entry name" value="Ig-like_dom_sf"/>
</dbReference>
<dbReference type="OMA" id="IQNCKET"/>
<dbReference type="CDD" id="cd00096">
    <property type="entry name" value="Ig"/>
    <property type="match status" value="1"/>
</dbReference>
<dbReference type="InterPro" id="IPR007110">
    <property type="entry name" value="Ig-like_dom"/>
</dbReference>
<dbReference type="PROSITE" id="PS50835">
    <property type="entry name" value="IG_LIKE"/>
    <property type="match status" value="1"/>
</dbReference>
<dbReference type="Ensembl" id="ENSMMOT00000018374.1">
    <property type="protein sequence ID" value="ENSMMOP00000018081.1"/>
    <property type="gene ID" value="ENSMMOG00000013710.1"/>
</dbReference>
<proteinExistence type="predicted"/>
<evidence type="ECO:0000313" key="3">
    <source>
        <dbReference type="Proteomes" id="UP000261620"/>
    </source>
</evidence>
<organism evidence="2 3">
    <name type="scientific">Mola mola</name>
    <name type="common">Ocean sunfish</name>
    <name type="synonym">Tetraodon mola</name>
    <dbReference type="NCBI Taxonomy" id="94237"/>
    <lineage>
        <taxon>Eukaryota</taxon>
        <taxon>Metazoa</taxon>
        <taxon>Chordata</taxon>
        <taxon>Craniata</taxon>
        <taxon>Vertebrata</taxon>
        <taxon>Euteleostomi</taxon>
        <taxon>Actinopterygii</taxon>
        <taxon>Neopterygii</taxon>
        <taxon>Teleostei</taxon>
        <taxon>Neoteleostei</taxon>
        <taxon>Acanthomorphata</taxon>
        <taxon>Eupercaria</taxon>
        <taxon>Tetraodontiformes</taxon>
        <taxon>Molidae</taxon>
        <taxon>Mola</taxon>
    </lineage>
</organism>
<keyword evidence="3" id="KW-1185">Reference proteome</keyword>
<protein>
    <recommendedName>
        <fullName evidence="1">Ig-like domain-containing protein</fullName>
    </recommendedName>
</protein>
<feature type="domain" description="Ig-like" evidence="1">
    <location>
        <begin position="152"/>
        <end position="210"/>
    </location>
</feature>
<dbReference type="InterPro" id="IPR013783">
    <property type="entry name" value="Ig-like_fold"/>
</dbReference>
<dbReference type="Gene3D" id="2.60.40.10">
    <property type="entry name" value="Immunoglobulins"/>
    <property type="match status" value="1"/>
</dbReference>
<dbReference type="PANTHER" id="PTHR21063">
    <property type="entry name" value="LFA-3"/>
    <property type="match status" value="1"/>
</dbReference>
<dbReference type="Pfam" id="PF13895">
    <property type="entry name" value="Ig_2"/>
    <property type="match status" value="1"/>
</dbReference>
<reference evidence="2" key="2">
    <citation type="submission" date="2025-09" db="UniProtKB">
        <authorList>
            <consortium name="Ensembl"/>
        </authorList>
    </citation>
    <scope>IDENTIFICATION</scope>
</reference>